<evidence type="ECO:0000256" key="4">
    <source>
        <dbReference type="ARBA" id="ARBA00022777"/>
    </source>
</evidence>
<dbReference type="PANTHER" id="PTHR24421">
    <property type="entry name" value="NITRATE/NITRITE SENSOR PROTEIN NARX-RELATED"/>
    <property type="match status" value="1"/>
</dbReference>
<evidence type="ECO:0000313" key="8">
    <source>
        <dbReference type="Proteomes" id="UP000603227"/>
    </source>
</evidence>
<dbReference type="RefSeq" id="WP_229913702.1">
    <property type="nucleotide sequence ID" value="NZ_BNAT01000005.1"/>
</dbReference>
<dbReference type="GO" id="GO:0004673">
    <property type="term" value="F:protein histidine kinase activity"/>
    <property type="evidence" value="ECO:0007669"/>
    <property type="project" value="UniProtKB-EC"/>
</dbReference>
<dbReference type="SUPFAM" id="SSF55874">
    <property type="entry name" value="ATPase domain of HSP90 chaperone/DNA topoisomerase II/histidine kinase"/>
    <property type="match status" value="1"/>
</dbReference>
<dbReference type="PROSITE" id="PS50109">
    <property type="entry name" value="HIS_KIN"/>
    <property type="match status" value="1"/>
</dbReference>
<proteinExistence type="predicted"/>
<dbReference type="CDD" id="cd16917">
    <property type="entry name" value="HATPase_UhpB-NarQ-NarX-like"/>
    <property type="match status" value="1"/>
</dbReference>
<dbReference type="Proteomes" id="UP000603227">
    <property type="component" value="Unassembled WGS sequence"/>
</dbReference>
<reference evidence="7" key="1">
    <citation type="journal article" date="2014" name="Int. J. Syst. Evol. Microbiol.">
        <title>Complete genome sequence of Corynebacterium casei LMG S-19264T (=DSM 44701T), isolated from a smear-ripened cheese.</title>
        <authorList>
            <consortium name="US DOE Joint Genome Institute (JGI-PGF)"/>
            <person name="Walter F."/>
            <person name="Albersmeier A."/>
            <person name="Kalinowski J."/>
            <person name="Ruckert C."/>
        </authorList>
    </citation>
    <scope>NUCLEOTIDE SEQUENCE</scope>
    <source>
        <strain evidence="7">CGMCC 4.7403</strain>
    </source>
</reference>
<dbReference type="GO" id="GO:0000160">
    <property type="term" value="P:phosphorelay signal transduction system"/>
    <property type="evidence" value="ECO:0007669"/>
    <property type="project" value="UniProtKB-KW"/>
</dbReference>
<evidence type="ECO:0000259" key="6">
    <source>
        <dbReference type="PROSITE" id="PS50109"/>
    </source>
</evidence>
<dbReference type="EC" id="2.7.13.3" evidence="2"/>
<organism evidence="7 8">
    <name type="scientific">Streptomyces capitiformicae</name>
    <dbReference type="NCBI Taxonomy" id="2014920"/>
    <lineage>
        <taxon>Bacteria</taxon>
        <taxon>Bacillati</taxon>
        <taxon>Actinomycetota</taxon>
        <taxon>Actinomycetes</taxon>
        <taxon>Kitasatosporales</taxon>
        <taxon>Streptomycetaceae</taxon>
        <taxon>Streptomyces</taxon>
    </lineage>
</organism>
<keyword evidence="3" id="KW-0808">Transferase</keyword>
<keyword evidence="5" id="KW-0902">Two-component regulatory system</keyword>
<evidence type="ECO:0000256" key="3">
    <source>
        <dbReference type="ARBA" id="ARBA00022679"/>
    </source>
</evidence>
<sequence>MANAFRSRFPDIDLTVVVYYSKVRDWDRRPDLARTQVRTVVDALGANLAETRTTIRDLTPPALQHDDLAAALRSLCARDGADVVRHSGDRGPGGAGDTDTPARVLFRTEGEPGELFPAGAAALLRVAQGLLANPREHARAGHVWVTLDHRDDARVTVEVRDDGRGFDVASAISPRPNDRGLGLIAGRERLGALGGSLTIRSAPGHGTLARATLPLNTLALAGSR</sequence>
<dbReference type="Gene3D" id="3.30.565.10">
    <property type="entry name" value="Histidine kinase-like ATPase, C-terminal domain"/>
    <property type="match status" value="1"/>
</dbReference>
<dbReference type="InterPro" id="IPR004358">
    <property type="entry name" value="Sig_transdc_His_kin-like_C"/>
</dbReference>
<comment type="catalytic activity">
    <reaction evidence="1">
        <text>ATP + protein L-histidine = ADP + protein N-phospho-L-histidine.</text>
        <dbReference type="EC" id="2.7.13.3"/>
    </reaction>
</comment>
<protein>
    <recommendedName>
        <fullName evidence="2">histidine kinase</fullName>
        <ecNumber evidence="2">2.7.13.3</ecNumber>
    </recommendedName>
</protein>
<comment type="caution">
    <text evidence="7">The sequence shown here is derived from an EMBL/GenBank/DDBJ whole genome shotgun (WGS) entry which is preliminary data.</text>
</comment>
<dbReference type="InterPro" id="IPR036890">
    <property type="entry name" value="HATPase_C_sf"/>
</dbReference>
<dbReference type="SMART" id="SM00387">
    <property type="entry name" value="HATPase_c"/>
    <property type="match status" value="1"/>
</dbReference>
<dbReference type="InterPro" id="IPR005467">
    <property type="entry name" value="His_kinase_dom"/>
</dbReference>
<evidence type="ECO:0000256" key="1">
    <source>
        <dbReference type="ARBA" id="ARBA00000085"/>
    </source>
</evidence>
<gene>
    <name evidence="7" type="ORF">GCM10017771_19640</name>
</gene>
<reference evidence="7" key="2">
    <citation type="submission" date="2020-09" db="EMBL/GenBank/DDBJ databases">
        <authorList>
            <person name="Sun Q."/>
            <person name="Zhou Y."/>
        </authorList>
    </citation>
    <scope>NUCLEOTIDE SEQUENCE</scope>
    <source>
        <strain evidence="7">CGMCC 4.7403</strain>
    </source>
</reference>
<evidence type="ECO:0000256" key="2">
    <source>
        <dbReference type="ARBA" id="ARBA00012438"/>
    </source>
</evidence>
<feature type="domain" description="Histidine kinase" evidence="6">
    <location>
        <begin position="123"/>
        <end position="217"/>
    </location>
</feature>
<dbReference type="Pfam" id="PF02518">
    <property type="entry name" value="HATPase_c"/>
    <property type="match status" value="1"/>
</dbReference>
<dbReference type="EMBL" id="BNAT01000005">
    <property type="protein sequence ID" value="GHH85682.1"/>
    <property type="molecule type" value="Genomic_DNA"/>
</dbReference>
<accession>A0A919GJL9</accession>
<evidence type="ECO:0000313" key="7">
    <source>
        <dbReference type="EMBL" id="GHH85682.1"/>
    </source>
</evidence>
<dbReference type="InterPro" id="IPR003594">
    <property type="entry name" value="HATPase_dom"/>
</dbReference>
<dbReference type="PANTHER" id="PTHR24421:SF62">
    <property type="entry name" value="SENSORY TRANSDUCTION HISTIDINE KINASE"/>
    <property type="match status" value="1"/>
</dbReference>
<dbReference type="InterPro" id="IPR050482">
    <property type="entry name" value="Sensor_HK_TwoCompSys"/>
</dbReference>
<dbReference type="AlphaFoldDB" id="A0A919GJL9"/>
<evidence type="ECO:0000256" key="5">
    <source>
        <dbReference type="ARBA" id="ARBA00023012"/>
    </source>
</evidence>
<name>A0A919GJL9_9ACTN</name>
<keyword evidence="4" id="KW-0418">Kinase</keyword>
<keyword evidence="8" id="KW-1185">Reference proteome</keyword>
<dbReference type="PRINTS" id="PR00344">
    <property type="entry name" value="BCTRLSENSOR"/>
</dbReference>